<name>R0KGR4_EXST2</name>
<gene>
    <name evidence="1" type="ORF">SETTUDRAFT_168354</name>
</gene>
<organism evidence="1 2">
    <name type="scientific">Exserohilum turcicum (strain 28A)</name>
    <name type="common">Northern leaf blight fungus</name>
    <name type="synonym">Setosphaeria turcica</name>
    <dbReference type="NCBI Taxonomy" id="671987"/>
    <lineage>
        <taxon>Eukaryota</taxon>
        <taxon>Fungi</taxon>
        <taxon>Dikarya</taxon>
        <taxon>Ascomycota</taxon>
        <taxon>Pezizomycotina</taxon>
        <taxon>Dothideomycetes</taxon>
        <taxon>Pleosporomycetidae</taxon>
        <taxon>Pleosporales</taxon>
        <taxon>Pleosporineae</taxon>
        <taxon>Pleosporaceae</taxon>
        <taxon>Exserohilum</taxon>
    </lineage>
</organism>
<reference evidence="1 2" key="2">
    <citation type="journal article" date="2013" name="PLoS Genet.">
        <title>Comparative genome structure, secondary metabolite, and effector coding capacity across Cochliobolus pathogens.</title>
        <authorList>
            <person name="Condon B.J."/>
            <person name="Leng Y."/>
            <person name="Wu D."/>
            <person name="Bushley K.E."/>
            <person name="Ohm R.A."/>
            <person name="Otillar R."/>
            <person name="Martin J."/>
            <person name="Schackwitz W."/>
            <person name="Grimwood J."/>
            <person name="MohdZainudin N."/>
            <person name="Xue C."/>
            <person name="Wang R."/>
            <person name="Manning V.A."/>
            <person name="Dhillon B."/>
            <person name="Tu Z.J."/>
            <person name="Steffenson B.J."/>
            <person name="Salamov A."/>
            <person name="Sun H."/>
            <person name="Lowry S."/>
            <person name="LaButti K."/>
            <person name="Han J."/>
            <person name="Copeland A."/>
            <person name="Lindquist E."/>
            <person name="Barry K."/>
            <person name="Schmutz J."/>
            <person name="Baker S.E."/>
            <person name="Ciuffetti L.M."/>
            <person name="Grigoriev I.V."/>
            <person name="Zhong S."/>
            <person name="Turgeon B.G."/>
        </authorList>
    </citation>
    <scope>NUCLEOTIDE SEQUENCE [LARGE SCALE GENOMIC DNA]</scope>
    <source>
        <strain evidence="2">28A</strain>
    </source>
</reference>
<dbReference type="RefSeq" id="XP_008023877.1">
    <property type="nucleotide sequence ID" value="XM_008025686.1"/>
</dbReference>
<dbReference type="GeneID" id="19400512"/>
<dbReference type="Proteomes" id="UP000016935">
    <property type="component" value="Unassembled WGS sequence"/>
</dbReference>
<proteinExistence type="predicted"/>
<sequence length="58" mass="6128">MLPTGVAEEKQLGLGDITPPKAMECDGGPKGAVCRARLWLCDNGPDAASRRRGSMQSK</sequence>
<dbReference type="AlphaFoldDB" id="R0KGR4"/>
<protein>
    <submittedName>
        <fullName evidence="1">Uncharacterized protein</fullName>
    </submittedName>
</protein>
<dbReference type="EMBL" id="KB908537">
    <property type="protein sequence ID" value="EOA88464.1"/>
    <property type="molecule type" value="Genomic_DNA"/>
</dbReference>
<keyword evidence="2" id="KW-1185">Reference proteome</keyword>
<evidence type="ECO:0000313" key="1">
    <source>
        <dbReference type="EMBL" id="EOA88464.1"/>
    </source>
</evidence>
<reference evidence="1 2" key="1">
    <citation type="journal article" date="2012" name="PLoS Pathog.">
        <title>Diverse lifestyles and strategies of plant pathogenesis encoded in the genomes of eighteen Dothideomycetes fungi.</title>
        <authorList>
            <person name="Ohm R.A."/>
            <person name="Feau N."/>
            <person name="Henrissat B."/>
            <person name="Schoch C.L."/>
            <person name="Horwitz B.A."/>
            <person name="Barry K.W."/>
            <person name="Condon B.J."/>
            <person name="Copeland A.C."/>
            <person name="Dhillon B."/>
            <person name="Glaser F."/>
            <person name="Hesse C.N."/>
            <person name="Kosti I."/>
            <person name="LaButti K."/>
            <person name="Lindquist E.A."/>
            <person name="Lucas S."/>
            <person name="Salamov A.A."/>
            <person name="Bradshaw R.E."/>
            <person name="Ciuffetti L."/>
            <person name="Hamelin R.C."/>
            <person name="Kema G.H.J."/>
            <person name="Lawrence C."/>
            <person name="Scott J.A."/>
            <person name="Spatafora J.W."/>
            <person name="Turgeon B.G."/>
            <person name="de Wit P.J.G.M."/>
            <person name="Zhong S."/>
            <person name="Goodwin S.B."/>
            <person name="Grigoriev I.V."/>
        </authorList>
    </citation>
    <scope>NUCLEOTIDE SEQUENCE [LARGE SCALE GENOMIC DNA]</scope>
    <source>
        <strain evidence="2">28A</strain>
    </source>
</reference>
<dbReference type="HOGENOM" id="CLU_2980571_0_0_1"/>
<accession>R0KGR4</accession>
<evidence type="ECO:0000313" key="2">
    <source>
        <dbReference type="Proteomes" id="UP000016935"/>
    </source>
</evidence>